<dbReference type="Proteomes" id="UP000636800">
    <property type="component" value="Unassembled WGS sequence"/>
</dbReference>
<dbReference type="AlphaFoldDB" id="A0A835PFR6"/>
<keyword evidence="2" id="KW-1185">Reference proteome</keyword>
<accession>A0A835PFR6</accession>
<evidence type="ECO:0000313" key="2">
    <source>
        <dbReference type="Proteomes" id="UP000636800"/>
    </source>
</evidence>
<comment type="caution">
    <text evidence="1">The sequence shown here is derived from an EMBL/GenBank/DDBJ whole genome shotgun (WGS) entry which is preliminary data.</text>
</comment>
<sequence>MTASTVIKGSHLLHKDNGHQFSDRKTFSDVDVLRQAINDSLEDNNMGFDNLSASSSASVGTTIKLQTHKSLETTDAGESAHVSMRKMMNNEEVSRSEEVNHWEQQSNASSSKGLDLWGNLKSMALGIIHLWKR</sequence>
<dbReference type="EMBL" id="JADCNL010000014">
    <property type="protein sequence ID" value="KAG0452976.1"/>
    <property type="molecule type" value="Genomic_DNA"/>
</dbReference>
<reference evidence="1 2" key="1">
    <citation type="journal article" date="2020" name="Nat. Food">
        <title>A phased Vanilla planifolia genome enables genetic improvement of flavour and production.</title>
        <authorList>
            <person name="Hasing T."/>
            <person name="Tang H."/>
            <person name="Brym M."/>
            <person name="Khazi F."/>
            <person name="Huang T."/>
            <person name="Chambers A.H."/>
        </authorList>
    </citation>
    <scope>NUCLEOTIDE SEQUENCE [LARGE SCALE GENOMIC DNA]</scope>
    <source>
        <tissue evidence="1">Leaf</tissue>
    </source>
</reference>
<name>A0A835PFR6_VANPL</name>
<proteinExistence type="predicted"/>
<gene>
    <name evidence="1" type="ORF">HPP92_025640</name>
</gene>
<organism evidence="1 2">
    <name type="scientific">Vanilla planifolia</name>
    <name type="common">Vanilla</name>
    <dbReference type="NCBI Taxonomy" id="51239"/>
    <lineage>
        <taxon>Eukaryota</taxon>
        <taxon>Viridiplantae</taxon>
        <taxon>Streptophyta</taxon>
        <taxon>Embryophyta</taxon>
        <taxon>Tracheophyta</taxon>
        <taxon>Spermatophyta</taxon>
        <taxon>Magnoliopsida</taxon>
        <taxon>Liliopsida</taxon>
        <taxon>Asparagales</taxon>
        <taxon>Orchidaceae</taxon>
        <taxon>Vanilloideae</taxon>
        <taxon>Vanilleae</taxon>
        <taxon>Vanilla</taxon>
    </lineage>
</organism>
<protein>
    <submittedName>
        <fullName evidence="1">Uncharacterized protein</fullName>
    </submittedName>
</protein>
<evidence type="ECO:0000313" key="1">
    <source>
        <dbReference type="EMBL" id="KAG0452976.1"/>
    </source>
</evidence>